<dbReference type="PROSITE" id="PS50936">
    <property type="entry name" value="ENGC_GTPASE"/>
    <property type="match status" value="1"/>
</dbReference>
<organism evidence="13 14">
    <name type="scientific">Limnovirga soli</name>
    <dbReference type="NCBI Taxonomy" id="2656915"/>
    <lineage>
        <taxon>Bacteria</taxon>
        <taxon>Pseudomonadati</taxon>
        <taxon>Bacteroidota</taxon>
        <taxon>Chitinophagia</taxon>
        <taxon>Chitinophagales</taxon>
        <taxon>Chitinophagaceae</taxon>
        <taxon>Limnovirga</taxon>
    </lineage>
</organism>
<feature type="binding site" evidence="10">
    <location>
        <position position="264"/>
    </location>
    <ligand>
        <name>Zn(2+)</name>
        <dbReference type="ChEBI" id="CHEBI:29105"/>
    </ligand>
</feature>
<name>A0A8J8FLN3_9BACT</name>
<keyword evidence="5 10" id="KW-0547">Nucleotide-binding</keyword>
<dbReference type="GO" id="GO:0003924">
    <property type="term" value="F:GTPase activity"/>
    <property type="evidence" value="ECO:0007669"/>
    <property type="project" value="UniProtKB-UniRule"/>
</dbReference>
<feature type="binding site" evidence="10">
    <location>
        <position position="269"/>
    </location>
    <ligand>
        <name>Zn(2+)</name>
        <dbReference type="ChEBI" id="CHEBI:29105"/>
    </ligand>
</feature>
<keyword evidence="9 10" id="KW-0342">GTP-binding</keyword>
<reference evidence="13" key="1">
    <citation type="submission" date="2019-10" db="EMBL/GenBank/DDBJ databases">
        <title>Draft genome sequence of Panacibacter sp. KCS-6.</title>
        <authorList>
            <person name="Yim K.J."/>
        </authorList>
    </citation>
    <scope>NUCLEOTIDE SEQUENCE</scope>
    <source>
        <strain evidence="13">KCS-6</strain>
    </source>
</reference>
<dbReference type="InterPro" id="IPR030378">
    <property type="entry name" value="G_CP_dom"/>
</dbReference>
<dbReference type="GO" id="GO:0005525">
    <property type="term" value="F:GTP binding"/>
    <property type="evidence" value="ECO:0007669"/>
    <property type="project" value="UniProtKB-UniRule"/>
</dbReference>
<dbReference type="GO" id="GO:0046872">
    <property type="term" value="F:metal ion binding"/>
    <property type="evidence" value="ECO:0007669"/>
    <property type="project" value="UniProtKB-KW"/>
</dbReference>
<keyword evidence="8 10" id="KW-0694">RNA-binding</keyword>
<dbReference type="Gene3D" id="2.40.50.140">
    <property type="entry name" value="Nucleic acid-binding proteins"/>
    <property type="match status" value="1"/>
</dbReference>
<dbReference type="InterPro" id="IPR027417">
    <property type="entry name" value="P-loop_NTPase"/>
</dbReference>
<dbReference type="Gene3D" id="3.40.50.300">
    <property type="entry name" value="P-loop containing nucleotide triphosphate hydrolases"/>
    <property type="match status" value="1"/>
</dbReference>
<evidence type="ECO:0000256" key="10">
    <source>
        <dbReference type="HAMAP-Rule" id="MF_01820"/>
    </source>
</evidence>
<keyword evidence="7 10" id="KW-0862">Zinc</keyword>
<comment type="similarity">
    <text evidence="10">Belongs to the TRAFAC class YlqF/YawG GTPase family. RsgA subfamily.</text>
</comment>
<evidence type="ECO:0000313" key="14">
    <source>
        <dbReference type="Proteomes" id="UP000598971"/>
    </source>
</evidence>
<dbReference type="GO" id="GO:0005737">
    <property type="term" value="C:cytoplasm"/>
    <property type="evidence" value="ECO:0007669"/>
    <property type="project" value="UniProtKB-SubCell"/>
</dbReference>
<evidence type="ECO:0000259" key="11">
    <source>
        <dbReference type="PROSITE" id="PS50936"/>
    </source>
</evidence>
<comment type="caution">
    <text evidence="13">The sequence shown here is derived from an EMBL/GenBank/DDBJ whole genome shotgun (WGS) entry which is preliminary data.</text>
</comment>
<evidence type="ECO:0000256" key="8">
    <source>
        <dbReference type="ARBA" id="ARBA00022884"/>
    </source>
</evidence>
<dbReference type="PANTHER" id="PTHR32120:SF11">
    <property type="entry name" value="SMALL RIBOSOMAL SUBUNIT BIOGENESIS GTPASE RSGA 1, MITOCHONDRIAL-RELATED"/>
    <property type="match status" value="1"/>
</dbReference>
<evidence type="ECO:0000256" key="7">
    <source>
        <dbReference type="ARBA" id="ARBA00022833"/>
    </source>
</evidence>
<keyword evidence="4 10" id="KW-0699">rRNA-binding</keyword>
<protein>
    <recommendedName>
        <fullName evidence="10">Small ribosomal subunit biogenesis GTPase RsgA</fullName>
        <ecNumber evidence="10">3.6.1.-</ecNumber>
    </recommendedName>
</protein>
<evidence type="ECO:0000256" key="3">
    <source>
        <dbReference type="ARBA" id="ARBA00022723"/>
    </source>
</evidence>
<dbReference type="GO" id="GO:0019843">
    <property type="term" value="F:rRNA binding"/>
    <property type="evidence" value="ECO:0007669"/>
    <property type="project" value="UniProtKB-KW"/>
</dbReference>
<dbReference type="EC" id="3.6.1.-" evidence="10"/>
<dbReference type="PANTHER" id="PTHR32120">
    <property type="entry name" value="SMALL RIBOSOMAL SUBUNIT BIOGENESIS GTPASE RSGA"/>
    <property type="match status" value="1"/>
</dbReference>
<dbReference type="SUPFAM" id="SSF50249">
    <property type="entry name" value="Nucleic acid-binding proteins"/>
    <property type="match status" value="1"/>
</dbReference>
<keyword evidence="1 10" id="KW-0963">Cytoplasm</keyword>
<feature type="binding site" evidence="10">
    <location>
        <position position="277"/>
    </location>
    <ligand>
        <name>Zn(2+)</name>
        <dbReference type="ChEBI" id="CHEBI:29105"/>
    </ligand>
</feature>
<dbReference type="CDD" id="cd04466">
    <property type="entry name" value="S1_YloQ_GTPase"/>
    <property type="match status" value="1"/>
</dbReference>
<feature type="domain" description="EngC GTPase" evidence="11">
    <location>
        <begin position="88"/>
        <end position="238"/>
    </location>
</feature>
<keyword evidence="2 10" id="KW-0690">Ribosome biogenesis</keyword>
<feature type="domain" description="CP-type G" evidence="12">
    <location>
        <begin position="79"/>
        <end position="240"/>
    </location>
</feature>
<dbReference type="Gene3D" id="1.10.40.50">
    <property type="entry name" value="Probable gtpase engc, domain 3"/>
    <property type="match status" value="1"/>
</dbReference>
<sequence length="309" mass="35013">MKARVYKSTGSWYLVKTEEGVFMQCRIKGIFKIDGISSTNPIAVGDEVIVEMENELEQTGMIVEICDRKNYIARTTPHHNKQRHIVASNLDQLLLFATLKEPKTSQGFIDRFLIASEAYHVPAVIVFNKADLYRKKEMLQYELLKEIYESLGYRILLTSIAKKDGIEELKEILANKTTLLSGHSGVGKSTFINAIFPALDLRTQDVSGWSGKGLHTTTFAEMFDLPFGGSIIDTPGIREFGITDISKQELSHYYPEMRALLHNCQFNNCIHINEPGCAVKYAAEHGEIYMERYVSYYKVLDSIENATGY</sequence>
<keyword evidence="3 10" id="KW-0479">Metal-binding</keyword>
<evidence type="ECO:0000259" key="12">
    <source>
        <dbReference type="PROSITE" id="PS51721"/>
    </source>
</evidence>
<keyword evidence="14" id="KW-1185">Reference proteome</keyword>
<dbReference type="NCBIfam" id="TIGR00157">
    <property type="entry name" value="ribosome small subunit-dependent GTPase A"/>
    <property type="match status" value="1"/>
</dbReference>
<feature type="binding site" evidence="10">
    <location>
        <begin position="128"/>
        <end position="131"/>
    </location>
    <ligand>
        <name>GTP</name>
        <dbReference type="ChEBI" id="CHEBI:37565"/>
    </ligand>
</feature>
<evidence type="ECO:0000256" key="4">
    <source>
        <dbReference type="ARBA" id="ARBA00022730"/>
    </source>
</evidence>
<comment type="subcellular location">
    <subcellularLocation>
        <location evidence="10">Cytoplasm</location>
    </subcellularLocation>
</comment>
<evidence type="ECO:0000256" key="9">
    <source>
        <dbReference type="ARBA" id="ARBA00023134"/>
    </source>
</evidence>
<comment type="cofactor">
    <cofactor evidence="10">
        <name>Zn(2+)</name>
        <dbReference type="ChEBI" id="CHEBI:29105"/>
    </cofactor>
    <text evidence="10">Binds 1 zinc ion per subunit.</text>
</comment>
<dbReference type="GO" id="GO:0042274">
    <property type="term" value="P:ribosomal small subunit biogenesis"/>
    <property type="evidence" value="ECO:0007669"/>
    <property type="project" value="UniProtKB-UniRule"/>
</dbReference>
<keyword evidence="6 10" id="KW-0378">Hydrolase</keyword>
<accession>A0A8J8FLN3</accession>
<dbReference type="CDD" id="cd01854">
    <property type="entry name" value="YjeQ_EngC"/>
    <property type="match status" value="1"/>
</dbReference>
<dbReference type="InterPro" id="IPR004881">
    <property type="entry name" value="Ribosome_biogen_GTPase_RsgA"/>
</dbReference>
<dbReference type="InterPro" id="IPR010914">
    <property type="entry name" value="RsgA_GTPase_dom"/>
</dbReference>
<dbReference type="HAMAP" id="MF_01820">
    <property type="entry name" value="GTPase_RsgA"/>
    <property type="match status" value="1"/>
</dbReference>
<dbReference type="AlphaFoldDB" id="A0A8J8FLN3"/>
<evidence type="ECO:0000256" key="5">
    <source>
        <dbReference type="ARBA" id="ARBA00022741"/>
    </source>
</evidence>
<dbReference type="PROSITE" id="PS51721">
    <property type="entry name" value="G_CP"/>
    <property type="match status" value="1"/>
</dbReference>
<proteinExistence type="inferred from homology"/>
<evidence type="ECO:0000256" key="2">
    <source>
        <dbReference type="ARBA" id="ARBA00022517"/>
    </source>
</evidence>
<dbReference type="EMBL" id="WHPF01000012">
    <property type="protein sequence ID" value="NNV57099.1"/>
    <property type="molecule type" value="Genomic_DNA"/>
</dbReference>
<gene>
    <name evidence="10 13" type="primary">rsgA</name>
    <name evidence="13" type="ORF">GD597_16620</name>
</gene>
<dbReference type="Pfam" id="PF03193">
    <property type="entry name" value="RsgA_GTPase"/>
    <property type="match status" value="1"/>
</dbReference>
<evidence type="ECO:0000256" key="6">
    <source>
        <dbReference type="ARBA" id="ARBA00022801"/>
    </source>
</evidence>
<evidence type="ECO:0000256" key="1">
    <source>
        <dbReference type="ARBA" id="ARBA00022490"/>
    </source>
</evidence>
<evidence type="ECO:0000313" key="13">
    <source>
        <dbReference type="EMBL" id="NNV57099.1"/>
    </source>
</evidence>
<dbReference type="Pfam" id="PF16745">
    <property type="entry name" value="RsgA_N"/>
    <property type="match status" value="1"/>
</dbReference>
<feature type="binding site" evidence="10">
    <location>
        <position position="271"/>
    </location>
    <ligand>
        <name>Zn(2+)</name>
        <dbReference type="ChEBI" id="CHEBI:29105"/>
    </ligand>
</feature>
<feature type="binding site" evidence="10">
    <location>
        <begin position="182"/>
        <end position="190"/>
    </location>
    <ligand>
        <name>GTP</name>
        <dbReference type="ChEBI" id="CHEBI:37565"/>
    </ligand>
</feature>
<dbReference type="SUPFAM" id="SSF52540">
    <property type="entry name" value="P-loop containing nucleoside triphosphate hydrolases"/>
    <property type="match status" value="1"/>
</dbReference>
<comment type="function">
    <text evidence="10">One of several proteins that assist in the late maturation steps of the functional core of the 30S ribosomal subunit. Helps release RbfA from mature subunits. May play a role in the assembly of ribosomal proteins into the subunit. Circularly permuted GTPase that catalyzes slow GTP hydrolysis, GTPase activity is stimulated by the 30S ribosomal subunit.</text>
</comment>
<dbReference type="RefSeq" id="WP_171609043.1">
    <property type="nucleotide sequence ID" value="NZ_WHPF01000012.1"/>
</dbReference>
<dbReference type="Proteomes" id="UP000598971">
    <property type="component" value="Unassembled WGS sequence"/>
</dbReference>
<dbReference type="InterPro" id="IPR031944">
    <property type="entry name" value="RsgA_N"/>
</dbReference>
<dbReference type="InterPro" id="IPR012340">
    <property type="entry name" value="NA-bd_OB-fold"/>
</dbReference>
<comment type="subunit">
    <text evidence="10">Monomer. Associates with 30S ribosomal subunit, binds 16S rRNA.</text>
</comment>